<sequence length="818" mass="90304">LGREYALLFGSRGASVVVNDLGGGRKGEDKSPSAADNVVEEIKRAGGKAVANYDSVLDGDKIIKTAIDSFGRIDILINNAGILRDKSFIKMSDDDWDIIYRVHLLGAFKITRAAWPYMRDQKFGRIIMTASGAGIYGNFGQANYSSAKMALIGLSNTLAVEGAKYGIHSNVIVPVAASRLTEDILPPDLFEKFKPQFVAPVVAWLCHDLCPENGRIFQAAGGWVGKYEWRRSTGVALPANEKMTIELVKENWETISDMSDPAHPLTIQDDLGFLVSALADPINVVDDGAQTTTFDADRALRANFKPSKFQYAVKDAILYALGVGCYVEKDLRFLYENHETFQVLPTFAIIPAQRAMLDSGAFTGTIPGLPIDLTRVLHGEQYLEVYRPIPASATLKSRVKIVDVLDKGSSAVVIIDVDTYDEHDALLCKNQFSIFVVGSGGFGGKRNSAGSAPTQDPPNRTPDAMAKTKTHLDQPALYRLSGDTNPLHIDANFAAMGGFSRPILHGLCTLGIVSRQVMDKFAGNDASKFKAIKARFVKPVYPGETIETKMWRQGNRIFIESSVVESGNVVLKGGYVDFGEVDAVAVPRPVEIVNKKVALKSETLFEEMAKRLNSDLVHSVKGIFEWIILQDGNEAGKWTVDLKNPPGSVYAGSPESKADVTLTLEDNDMADIVSGKLNPQKAFMTKKLKIKGNIMLTQKLQTLFKGQAKLFVLGFAFKPQEKRDPQRGQRHDGKCDPIQLNYRVWREFSVVILKGNDSTFSRFARKANLLCRGTFGRAETNLRRRKIQIAVHRRPKHHRVRITKDTVEFDQFSSLKGH</sequence>
<keyword evidence="7" id="KW-0576">Peroxisome</keyword>
<dbReference type="FunFam" id="3.40.50.720:FF:000185">
    <property type="entry name" value="peroxisomal multifunctional enzyme type 2"/>
    <property type="match status" value="1"/>
</dbReference>
<comment type="subcellular location">
    <subcellularLocation>
        <location evidence="1">Peroxisome</location>
    </subcellularLocation>
</comment>
<dbReference type="HOGENOM" id="CLU_010194_18_4_1"/>
<dbReference type="InterPro" id="IPR054357">
    <property type="entry name" value="MFE-2_N"/>
</dbReference>
<evidence type="ECO:0000259" key="11">
    <source>
        <dbReference type="Pfam" id="PF01575"/>
    </source>
</evidence>
<dbReference type="GO" id="GO:0018812">
    <property type="term" value="F:3-hydroxyacyl-CoA dehydratase activity"/>
    <property type="evidence" value="ECO:0007669"/>
    <property type="project" value="UniProtKB-ARBA"/>
</dbReference>
<dbReference type="EMBL" id="JH432185">
    <property type="status" value="NOT_ANNOTATED_CDS"/>
    <property type="molecule type" value="Genomic_DNA"/>
</dbReference>
<keyword evidence="9" id="KW-0456">Lyase</keyword>
<dbReference type="InterPro" id="IPR020904">
    <property type="entry name" value="Sc_DH/Rdtase_CS"/>
</dbReference>
<evidence type="ECO:0000256" key="9">
    <source>
        <dbReference type="ARBA" id="ARBA00023239"/>
    </source>
</evidence>
<evidence type="ECO:0000256" key="1">
    <source>
        <dbReference type="ARBA" id="ARBA00004275"/>
    </source>
</evidence>
<dbReference type="PhylomeDB" id="T1JMB3"/>
<dbReference type="PRINTS" id="PR00081">
    <property type="entry name" value="GDHRDH"/>
</dbReference>
<dbReference type="CDD" id="cd03448">
    <property type="entry name" value="HDE_HSD"/>
    <property type="match status" value="1"/>
</dbReference>
<evidence type="ECO:0000259" key="12">
    <source>
        <dbReference type="Pfam" id="PF02036"/>
    </source>
</evidence>
<dbReference type="SUPFAM" id="SSF55718">
    <property type="entry name" value="SCP-like"/>
    <property type="match status" value="1"/>
</dbReference>
<comment type="similarity">
    <text evidence="3">Belongs to the short-chain dehydrogenases/reductases (SDR) family.</text>
</comment>
<dbReference type="PROSITE" id="PS00061">
    <property type="entry name" value="ADH_SHORT"/>
    <property type="match status" value="1"/>
</dbReference>
<dbReference type="PANTHER" id="PTHR45024:SF2">
    <property type="entry name" value="SCP2 DOMAIN-CONTAINING PROTEIN"/>
    <property type="match status" value="1"/>
</dbReference>
<dbReference type="Gene3D" id="1.10.287.4290">
    <property type="match status" value="1"/>
</dbReference>
<dbReference type="SUPFAM" id="SSF51735">
    <property type="entry name" value="NAD(P)-binding Rossmann-fold domains"/>
    <property type="match status" value="1"/>
</dbReference>
<dbReference type="SUPFAM" id="SSF54637">
    <property type="entry name" value="Thioesterase/thiol ester dehydrase-isomerase"/>
    <property type="match status" value="2"/>
</dbReference>
<reference evidence="15" key="1">
    <citation type="submission" date="2011-05" db="EMBL/GenBank/DDBJ databases">
        <authorList>
            <person name="Richards S.R."/>
            <person name="Qu J."/>
            <person name="Jiang H."/>
            <person name="Jhangiani S.N."/>
            <person name="Agravi P."/>
            <person name="Goodspeed R."/>
            <person name="Gross S."/>
            <person name="Mandapat C."/>
            <person name="Jackson L."/>
            <person name="Mathew T."/>
            <person name="Pu L."/>
            <person name="Thornton R."/>
            <person name="Saada N."/>
            <person name="Wilczek-Boney K.B."/>
            <person name="Lee S."/>
            <person name="Kovar C."/>
            <person name="Wu Y."/>
            <person name="Scherer S.E."/>
            <person name="Worley K.C."/>
            <person name="Muzny D.M."/>
            <person name="Gibbs R."/>
        </authorList>
    </citation>
    <scope>NUCLEOTIDE SEQUENCE</scope>
    <source>
        <strain evidence="15">Brora</strain>
    </source>
</reference>
<dbReference type="EnsemblMetazoa" id="SMAR014993-RA">
    <property type="protein sequence ID" value="SMAR014993-PA"/>
    <property type="gene ID" value="SMAR014993"/>
</dbReference>
<feature type="domain" description="SCP2" evidence="12">
    <location>
        <begin position="610"/>
        <end position="705"/>
    </location>
</feature>
<dbReference type="OMA" id="GKTRWQR"/>
<dbReference type="GO" id="GO:0016853">
    <property type="term" value="F:isomerase activity"/>
    <property type="evidence" value="ECO:0007669"/>
    <property type="project" value="UniProtKB-KW"/>
</dbReference>
<evidence type="ECO:0000256" key="5">
    <source>
        <dbReference type="ARBA" id="ARBA00023002"/>
    </source>
</evidence>
<dbReference type="InterPro" id="IPR002539">
    <property type="entry name" value="MaoC-like_dom"/>
</dbReference>
<evidence type="ECO:0000256" key="3">
    <source>
        <dbReference type="ARBA" id="ARBA00006484"/>
    </source>
</evidence>
<dbReference type="InterPro" id="IPR003033">
    <property type="entry name" value="SCP2_sterol-bd_dom"/>
</dbReference>
<evidence type="ECO:0000256" key="8">
    <source>
        <dbReference type="ARBA" id="ARBA00023235"/>
    </source>
</evidence>
<dbReference type="STRING" id="126957.T1JMB3"/>
<dbReference type="eggNOG" id="ENOG502QPX4">
    <property type="taxonomic scope" value="Eukaryota"/>
</dbReference>
<keyword evidence="15" id="KW-1185">Reference proteome</keyword>
<dbReference type="Gene3D" id="3.30.1050.10">
    <property type="entry name" value="SCP2 sterol-binding domain"/>
    <property type="match status" value="1"/>
</dbReference>
<dbReference type="InterPro" id="IPR029069">
    <property type="entry name" value="HotDog_dom_sf"/>
</dbReference>
<name>T1JMB3_STRMM</name>
<keyword evidence="4" id="KW-0276">Fatty acid metabolism</keyword>
<accession>T1JMB3</accession>
<dbReference type="FunFam" id="3.10.129.10:FF:000013">
    <property type="entry name" value="Peroxisomal multifunctional enzyme type 2"/>
    <property type="match status" value="1"/>
</dbReference>
<keyword evidence="6" id="KW-0443">Lipid metabolism</keyword>
<dbReference type="InterPro" id="IPR002347">
    <property type="entry name" value="SDR_fam"/>
</dbReference>
<dbReference type="InterPro" id="IPR036527">
    <property type="entry name" value="SCP2_sterol-bd_dom_sf"/>
</dbReference>
<protein>
    <recommendedName>
        <fullName evidence="10">Peroxisomal multifunctional enzyme type 2</fullName>
    </recommendedName>
</protein>
<feature type="domain" description="Peroxisomal multifunctional enzyme type 2-like N-terminal" evidence="13">
    <location>
        <begin position="309"/>
        <end position="438"/>
    </location>
</feature>
<dbReference type="GO" id="GO:0016491">
    <property type="term" value="F:oxidoreductase activity"/>
    <property type="evidence" value="ECO:0007669"/>
    <property type="project" value="UniProtKB-KW"/>
</dbReference>
<dbReference type="PRINTS" id="PR00080">
    <property type="entry name" value="SDRFAMILY"/>
</dbReference>
<evidence type="ECO:0000256" key="2">
    <source>
        <dbReference type="ARBA" id="ARBA00005005"/>
    </source>
</evidence>
<comment type="pathway">
    <text evidence="2">Lipid metabolism; fatty acid beta-oxidation.</text>
</comment>
<dbReference type="InterPro" id="IPR051687">
    <property type="entry name" value="Peroxisomal_Beta-Oxidation"/>
</dbReference>
<dbReference type="Pfam" id="PF01575">
    <property type="entry name" value="MaoC_dehydratas"/>
    <property type="match status" value="1"/>
</dbReference>
<reference evidence="14" key="2">
    <citation type="submission" date="2015-02" db="UniProtKB">
        <authorList>
            <consortium name="EnsemblMetazoa"/>
        </authorList>
    </citation>
    <scope>IDENTIFICATION</scope>
</reference>
<dbReference type="AlphaFoldDB" id="T1JMB3"/>
<evidence type="ECO:0000313" key="14">
    <source>
        <dbReference type="EnsemblMetazoa" id="SMAR014993-PA"/>
    </source>
</evidence>
<evidence type="ECO:0000259" key="13">
    <source>
        <dbReference type="Pfam" id="PF22622"/>
    </source>
</evidence>
<dbReference type="Pfam" id="PF02036">
    <property type="entry name" value="SCP2"/>
    <property type="match status" value="1"/>
</dbReference>
<evidence type="ECO:0000256" key="7">
    <source>
        <dbReference type="ARBA" id="ARBA00023140"/>
    </source>
</evidence>
<evidence type="ECO:0000256" key="4">
    <source>
        <dbReference type="ARBA" id="ARBA00022832"/>
    </source>
</evidence>
<dbReference type="Pfam" id="PF22622">
    <property type="entry name" value="MFE-2_hydrat-2_N"/>
    <property type="match status" value="1"/>
</dbReference>
<dbReference type="GO" id="GO:0006635">
    <property type="term" value="P:fatty acid beta-oxidation"/>
    <property type="evidence" value="ECO:0007669"/>
    <property type="project" value="UniProtKB-UniPathway"/>
</dbReference>
<dbReference type="PANTHER" id="PTHR45024">
    <property type="entry name" value="DEHYDROGENASES, SHORT CHAIN"/>
    <property type="match status" value="1"/>
</dbReference>
<dbReference type="Pfam" id="PF00106">
    <property type="entry name" value="adh_short"/>
    <property type="match status" value="1"/>
</dbReference>
<dbReference type="Proteomes" id="UP000014500">
    <property type="component" value="Unassembled WGS sequence"/>
</dbReference>
<keyword evidence="8" id="KW-0413">Isomerase</keyword>
<evidence type="ECO:0000256" key="10">
    <source>
        <dbReference type="ARBA" id="ARBA00073497"/>
    </source>
</evidence>
<dbReference type="UniPathway" id="UPA00659"/>
<evidence type="ECO:0000313" key="15">
    <source>
        <dbReference type="Proteomes" id="UP000014500"/>
    </source>
</evidence>
<dbReference type="InterPro" id="IPR036291">
    <property type="entry name" value="NAD(P)-bd_dom_sf"/>
</dbReference>
<feature type="domain" description="MaoC-like" evidence="11">
    <location>
        <begin position="455"/>
        <end position="570"/>
    </location>
</feature>
<keyword evidence="5" id="KW-0560">Oxidoreductase</keyword>
<proteinExistence type="inferred from homology"/>
<dbReference type="GO" id="GO:0005777">
    <property type="term" value="C:peroxisome"/>
    <property type="evidence" value="ECO:0007669"/>
    <property type="project" value="UniProtKB-SubCell"/>
</dbReference>
<organism evidence="14 15">
    <name type="scientific">Strigamia maritima</name>
    <name type="common">European centipede</name>
    <name type="synonym">Geophilus maritimus</name>
    <dbReference type="NCBI Taxonomy" id="126957"/>
    <lineage>
        <taxon>Eukaryota</taxon>
        <taxon>Metazoa</taxon>
        <taxon>Ecdysozoa</taxon>
        <taxon>Arthropoda</taxon>
        <taxon>Myriapoda</taxon>
        <taxon>Chilopoda</taxon>
        <taxon>Pleurostigmophora</taxon>
        <taxon>Geophilomorpha</taxon>
        <taxon>Linotaeniidae</taxon>
        <taxon>Strigamia</taxon>
    </lineage>
</organism>
<dbReference type="CDD" id="cd05353">
    <property type="entry name" value="hydroxyacyl-CoA-like_DH_SDR_c-like"/>
    <property type="match status" value="1"/>
</dbReference>
<dbReference type="Gene3D" id="3.10.129.10">
    <property type="entry name" value="Hotdog Thioesterase"/>
    <property type="match status" value="1"/>
</dbReference>
<evidence type="ECO:0000256" key="6">
    <source>
        <dbReference type="ARBA" id="ARBA00023098"/>
    </source>
</evidence>
<dbReference type="Gene3D" id="3.40.50.720">
    <property type="entry name" value="NAD(P)-binding Rossmann-like Domain"/>
    <property type="match status" value="1"/>
</dbReference>